<evidence type="ECO:0000256" key="2">
    <source>
        <dbReference type="SAM" id="MobiDB-lite"/>
    </source>
</evidence>
<keyword evidence="5" id="KW-1185">Reference proteome</keyword>
<organism evidence="4 5">
    <name type="scientific">Dioscorea zingiberensis</name>
    <dbReference type="NCBI Taxonomy" id="325984"/>
    <lineage>
        <taxon>Eukaryota</taxon>
        <taxon>Viridiplantae</taxon>
        <taxon>Streptophyta</taxon>
        <taxon>Embryophyta</taxon>
        <taxon>Tracheophyta</taxon>
        <taxon>Spermatophyta</taxon>
        <taxon>Magnoliopsida</taxon>
        <taxon>Liliopsida</taxon>
        <taxon>Dioscoreales</taxon>
        <taxon>Dioscoreaceae</taxon>
        <taxon>Dioscorea</taxon>
    </lineage>
</organism>
<reference evidence="4" key="2">
    <citation type="journal article" date="2022" name="Hortic Res">
        <title>The genome of Dioscorea zingiberensis sheds light on the biosynthesis, origin and evolution of the medicinally important diosgenin saponins.</title>
        <authorList>
            <person name="Li Y."/>
            <person name="Tan C."/>
            <person name="Li Z."/>
            <person name="Guo J."/>
            <person name="Li S."/>
            <person name="Chen X."/>
            <person name="Wang C."/>
            <person name="Dai X."/>
            <person name="Yang H."/>
            <person name="Song W."/>
            <person name="Hou L."/>
            <person name="Xu J."/>
            <person name="Tong Z."/>
            <person name="Xu A."/>
            <person name="Yuan X."/>
            <person name="Wang W."/>
            <person name="Yang Q."/>
            <person name="Chen L."/>
            <person name="Sun Z."/>
            <person name="Wang K."/>
            <person name="Pan B."/>
            <person name="Chen J."/>
            <person name="Bao Y."/>
            <person name="Liu F."/>
            <person name="Qi X."/>
            <person name="Gang D.R."/>
            <person name="Wen J."/>
            <person name="Li J."/>
        </authorList>
    </citation>
    <scope>NUCLEOTIDE SEQUENCE</scope>
    <source>
        <strain evidence="4">Dzin_1.0</strain>
    </source>
</reference>
<dbReference type="GO" id="GO:0015937">
    <property type="term" value="P:coenzyme A biosynthetic process"/>
    <property type="evidence" value="ECO:0007669"/>
    <property type="project" value="TreeGrafter"/>
</dbReference>
<dbReference type="OrthoDB" id="27911at2759"/>
<evidence type="ECO:0000313" key="5">
    <source>
        <dbReference type="Proteomes" id="UP001085076"/>
    </source>
</evidence>
<dbReference type="EMBL" id="JAGGNH010000007">
    <property type="protein sequence ID" value="KAJ0966517.1"/>
    <property type="molecule type" value="Genomic_DNA"/>
</dbReference>
<dbReference type="FunFam" id="3.40.50.620:FF:000089">
    <property type="entry name" value="Bifunctional coenzyme A synthase"/>
    <property type="match status" value="1"/>
</dbReference>
<evidence type="ECO:0000259" key="3">
    <source>
        <dbReference type="Pfam" id="PF01467"/>
    </source>
</evidence>
<accession>A0A9D5C4Q3</accession>
<proteinExistence type="predicted"/>
<dbReference type="AlphaFoldDB" id="A0A9D5C4Q3"/>
<dbReference type="PANTHER" id="PTHR10695">
    <property type="entry name" value="DEPHOSPHO-COA KINASE-RELATED"/>
    <property type="match status" value="1"/>
</dbReference>
<gene>
    <name evidence="4" type="ORF">J5N97_023434</name>
</gene>
<dbReference type="InterPro" id="IPR004821">
    <property type="entry name" value="Cyt_trans-like"/>
</dbReference>
<dbReference type="Pfam" id="PF01467">
    <property type="entry name" value="CTP_transf_like"/>
    <property type="match status" value="1"/>
</dbReference>
<feature type="domain" description="Cytidyltransferase-like" evidence="3">
    <location>
        <begin position="25"/>
        <end position="164"/>
    </location>
</feature>
<protein>
    <recommendedName>
        <fullName evidence="3">Cytidyltransferase-like domain-containing protein</fullName>
    </recommendedName>
</protein>
<dbReference type="NCBIfam" id="NF001985">
    <property type="entry name" value="PRK00777.1"/>
    <property type="match status" value="1"/>
</dbReference>
<evidence type="ECO:0000313" key="4">
    <source>
        <dbReference type="EMBL" id="KAJ0966517.1"/>
    </source>
</evidence>
<dbReference type="Gene3D" id="3.40.50.620">
    <property type="entry name" value="HUPs"/>
    <property type="match status" value="1"/>
</dbReference>
<dbReference type="GO" id="GO:0004140">
    <property type="term" value="F:dephospho-CoA kinase activity"/>
    <property type="evidence" value="ECO:0007669"/>
    <property type="project" value="TreeGrafter"/>
</dbReference>
<reference evidence="4" key="1">
    <citation type="submission" date="2021-03" db="EMBL/GenBank/DDBJ databases">
        <authorList>
            <person name="Li Z."/>
            <person name="Yang C."/>
        </authorList>
    </citation>
    <scope>NUCLEOTIDE SEQUENCE</scope>
    <source>
        <strain evidence="4">Dzin_1.0</strain>
        <tissue evidence="4">Leaf</tissue>
    </source>
</reference>
<dbReference type="Proteomes" id="UP001085076">
    <property type="component" value="Miscellaneous, Linkage group lg07"/>
</dbReference>
<name>A0A9D5C4Q3_9LILI</name>
<comment type="caution">
    <text evidence="4">The sequence shown here is derived from an EMBL/GenBank/DDBJ whole genome shotgun (WGS) entry which is preliminary data.</text>
</comment>
<dbReference type="SUPFAM" id="SSF52374">
    <property type="entry name" value="Nucleotidylyl transferase"/>
    <property type="match status" value="1"/>
</dbReference>
<dbReference type="GO" id="GO:0004595">
    <property type="term" value="F:pantetheine-phosphate adenylyltransferase activity"/>
    <property type="evidence" value="ECO:0007669"/>
    <property type="project" value="TreeGrafter"/>
</dbReference>
<feature type="region of interest" description="Disordered" evidence="2">
    <location>
        <begin position="152"/>
        <end position="189"/>
    </location>
</feature>
<feature type="compositionally biased region" description="Basic and acidic residues" evidence="2">
    <location>
        <begin position="153"/>
        <end position="175"/>
    </location>
</feature>
<dbReference type="CDD" id="cd02164">
    <property type="entry name" value="PPAT_CoAS"/>
    <property type="match status" value="1"/>
</dbReference>
<comment type="pathway">
    <text evidence="1">Cofactor biosynthesis; coenzyme A biosynthesis.</text>
</comment>
<dbReference type="PANTHER" id="PTHR10695:SF56">
    <property type="entry name" value="PHOSPHOPANTETHEINE ADENYLYLTRANSFERASE 1"/>
    <property type="match status" value="1"/>
</dbReference>
<dbReference type="InterPro" id="IPR014729">
    <property type="entry name" value="Rossmann-like_a/b/a_fold"/>
</dbReference>
<dbReference type="NCBIfam" id="TIGR00125">
    <property type="entry name" value="cyt_tran_rel"/>
    <property type="match status" value="1"/>
</dbReference>
<sequence length="189" mass="20845">MDANETLFEGEEKAPEAPESYLAVVLGGTFDRLHDGHRRLLKKSASLARERVVVGVCTGPMLAKKELADLIEPVEKRMKAVEDYLKSVKPGLIVQVEPITDPFGPSIVDDKLDAIIVSKETFSGGISVNEKRAEKGLPELKIEVVDLLSGGESDEKLSSSALRRLDYDRSRHSEDLQGTPNHHNQTRDD</sequence>
<evidence type="ECO:0000256" key="1">
    <source>
        <dbReference type="ARBA" id="ARBA00004724"/>
    </source>
</evidence>